<feature type="compositionally biased region" description="Basic and acidic residues" evidence="1">
    <location>
        <begin position="1"/>
        <end position="16"/>
    </location>
</feature>
<keyword evidence="3" id="KW-1185">Reference proteome</keyword>
<dbReference type="AlphaFoldDB" id="A0A4Z2ER96"/>
<protein>
    <submittedName>
        <fullName evidence="2">Uncharacterized protein</fullName>
    </submittedName>
</protein>
<gene>
    <name evidence="2" type="ORF">EYF80_058480</name>
</gene>
<evidence type="ECO:0000256" key="1">
    <source>
        <dbReference type="SAM" id="MobiDB-lite"/>
    </source>
</evidence>
<name>A0A4Z2ER96_9TELE</name>
<sequence length="97" mass="10906">MPESRRPAAERLDKKNNTGSFSSFPLGAEQRLCLFLGQYQLSCQVAADSHTKNYPVECVLCIEPIISIEEQWAVRSSEEQRPGWTDAIDVMCTEGQI</sequence>
<evidence type="ECO:0000313" key="2">
    <source>
        <dbReference type="EMBL" id="TNN31368.1"/>
    </source>
</evidence>
<reference evidence="2 3" key="1">
    <citation type="submission" date="2019-03" db="EMBL/GenBank/DDBJ databases">
        <title>First draft genome of Liparis tanakae, snailfish: a comprehensive survey of snailfish specific genes.</title>
        <authorList>
            <person name="Kim W."/>
            <person name="Song I."/>
            <person name="Jeong J.-H."/>
            <person name="Kim D."/>
            <person name="Kim S."/>
            <person name="Ryu S."/>
            <person name="Song J.Y."/>
            <person name="Lee S.K."/>
        </authorList>
    </citation>
    <scope>NUCLEOTIDE SEQUENCE [LARGE SCALE GENOMIC DNA]</scope>
    <source>
        <tissue evidence="2">Muscle</tissue>
    </source>
</reference>
<comment type="caution">
    <text evidence="2">The sequence shown here is derived from an EMBL/GenBank/DDBJ whole genome shotgun (WGS) entry which is preliminary data.</text>
</comment>
<dbReference type="EMBL" id="SRLO01003534">
    <property type="protein sequence ID" value="TNN31368.1"/>
    <property type="molecule type" value="Genomic_DNA"/>
</dbReference>
<organism evidence="2 3">
    <name type="scientific">Liparis tanakae</name>
    <name type="common">Tanaka's snailfish</name>
    <dbReference type="NCBI Taxonomy" id="230148"/>
    <lineage>
        <taxon>Eukaryota</taxon>
        <taxon>Metazoa</taxon>
        <taxon>Chordata</taxon>
        <taxon>Craniata</taxon>
        <taxon>Vertebrata</taxon>
        <taxon>Euteleostomi</taxon>
        <taxon>Actinopterygii</taxon>
        <taxon>Neopterygii</taxon>
        <taxon>Teleostei</taxon>
        <taxon>Neoteleostei</taxon>
        <taxon>Acanthomorphata</taxon>
        <taxon>Eupercaria</taxon>
        <taxon>Perciformes</taxon>
        <taxon>Cottioidei</taxon>
        <taxon>Cottales</taxon>
        <taxon>Liparidae</taxon>
        <taxon>Liparis</taxon>
    </lineage>
</organism>
<accession>A0A4Z2ER96</accession>
<dbReference type="Proteomes" id="UP000314294">
    <property type="component" value="Unassembled WGS sequence"/>
</dbReference>
<proteinExistence type="predicted"/>
<feature type="region of interest" description="Disordered" evidence="1">
    <location>
        <begin position="1"/>
        <end position="24"/>
    </location>
</feature>
<evidence type="ECO:0000313" key="3">
    <source>
        <dbReference type="Proteomes" id="UP000314294"/>
    </source>
</evidence>